<feature type="region of interest" description="Disordered" evidence="1">
    <location>
        <begin position="14"/>
        <end position="71"/>
    </location>
</feature>
<feature type="non-terminal residue" evidence="2">
    <location>
        <position position="344"/>
    </location>
</feature>
<evidence type="ECO:0000313" key="3">
    <source>
        <dbReference type="Proteomes" id="UP000729357"/>
    </source>
</evidence>
<feature type="compositionally biased region" description="Basic and acidic residues" evidence="1">
    <location>
        <begin position="326"/>
        <end position="344"/>
    </location>
</feature>
<feature type="compositionally biased region" description="Basic and acidic residues" evidence="1">
    <location>
        <begin position="117"/>
        <end position="129"/>
    </location>
</feature>
<reference evidence="2" key="1">
    <citation type="journal article" date="2021" name="J Fungi (Basel)">
        <title>Virulence traits and population genomics of the black yeast Aureobasidium melanogenum.</title>
        <authorList>
            <person name="Cernosa A."/>
            <person name="Sun X."/>
            <person name="Gostincar C."/>
            <person name="Fang C."/>
            <person name="Gunde-Cimerman N."/>
            <person name="Song Z."/>
        </authorList>
    </citation>
    <scope>NUCLEOTIDE SEQUENCE</scope>
    <source>
        <strain evidence="2">EXF-9298</strain>
    </source>
</reference>
<protein>
    <submittedName>
        <fullName evidence="2">Uncharacterized protein</fullName>
    </submittedName>
</protein>
<feature type="compositionally biased region" description="Basic residues" evidence="1">
    <location>
        <begin position="133"/>
        <end position="158"/>
    </location>
</feature>
<dbReference type="AlphaFoldDB" id="A0A9P8F554"/>
<evidence type="ECO:0000256" key="1">
    <source>
        <dbReference type="SAM" id="MobiDB-lite"/>
    </source>
</evidence>
<feature type="compositionally biased region" description="Low complexity" evidence="1">
    <location>
        <begin position="53"/>
        <end position="64"/>
    </location>
</feature>
<reference evidence="2" key="2">
    <citation type="submission" date="2021-08" db="EMBL/GenBank/DDBJ databases">
        <authorList>
            <person name="Gostincar C."/>
            <person name="Sun X."/>
            <person name="Song Z."/>
            <person name="Gunde-Cimerman N."/>
        </authorList>
    </citation>
    <scope>NUCLEOTIDE SEQUENCE</scope>
    <source>
        <strain evidence="2">EXF-9298</strain>
    </source>
</reference>
<sequence length="344" mass="38442">MFLSPLKKKNLTTYSKKAQRIHQSTLASPTSDDRQFRRRRVTLTSPIHSNPPTSLGSISLSSSTHSDDEDIEAQKVDTELLQSIIQRRSNLPAEPSLNHELTLAVSPERIASPVSSSEHDSISDDDLKLTSRGGRKHTSRKPKSQPLSKLRKTLSTRPKKLQLAMKRPTTIFLPETLQEIERGADGFDGRHLILAVSKPRSTKRKAKSATTALDLLKGPHPPVDFDDPDWSKVPYQDSLVQEQKTVLDTARATKGESRVMSGSTQPKIQKFRSPLVSPTRPSKKEVLLYAQLSSVSAPIMRRPSYDEESEDSYANGLMDEADEEVSEHRTSDAEQEELRTSTVR</sequence>
<gene>
    <name evidence="2" type="ORF">KCU98_g18578</name>
</gene>
<dbReference type="EMBL" id="JAHFXS010005009">
    <property type="protein sequence ID" value="KAG9943749.1"/>
    <property type="molecule type" value="Genomic_DNA"/>
</dbReference>
<feature type="region of interest" description="Disordered" evidence="1">
    <location>
        <begin position="299"/>
        <end position="344"/>
    </location>
</feature>
<accession>A0A9P8F554</accession>
<dbReference type="Proteomes" id="UP000729357">
    <property type="component" value="Unassembled WGS sequence"/>
</dbReference>
<feature type="compositionally biased region" description="Polar residues" evidence="1">
    <location>
        <begin position="14"/>
        <end position="30"/>
    </location>
</feature>
<feature type="compositionally biased region" description="Polar residues" evidence="1">
    <location>
        <begin position="42"/>
        <end position="52"/>
    </location>
</feature>
<organism evidence="2 3">
    <name type="scientific">Aureobasidium melanogenum</name>
    <name type="common">Aureobasidium pullulans var. melanogenum</name>
    <dbReference type="NCBI Taxonomy" id="46634"/>
    <lineage>
        <taxon>Eukaryota</taxon>
        <taxon>Fungi</taxon>
        <taxon>Dikarya</taxon>
        <taxon>Ascomycota</taxon>
        <taxon>Pezizomycotina</taxon>
        <taxon>Dothideomycetes</taxon>
        <taxon>Dothideomycetidae</taxon>
        <taxon>Dothideales</taxon>
        <taxon>Saccotheciaceae</taxon>
        <taxon>Aureobasidium</taxon>
    </lineage>
</organism>
<feature type="region of interest" description="Disordered" evidence="1">
    <location>
        <begin position="108"/>
        <end position="158"/>
    </location>
</feature>
<evidence type="ECO:0000313" key="2">
    <source>
        <dbReference type="EMBL" id="KAG9943749.1"/>
    </source>
</evidence>
<name>A0A9P8F554_AURME</name>
<proteinExistence type="predicted"/>
<keyword evidence="3" id="KW-1185">Reference proteome</keyword>
<comment type="caution">
    <text evidence="2">The sequence shown here is derived from an EMBL/GenBank/DDBJ whole genome shotgun (WGS) entry which is preliminary data.</text>
</comment>